<proteinExistence type="predicted"/>
<dbReference type="AlphaFoldDB" id="A0A6B0UE02"/>
<accession>A0A6B0UE02</accession>
<reference evidence="2" key="1">
    <citation type="submission" date="2019-12" db="EMBL/GenBank/DDBJ databases">
        <title>An insight into the sialome of adult female Ixodes ricinus ticks feeding for 6 days.</title>
        <authorList>
            <person name="Perner J."/>
            <person name="Ribeiro J.M.C."/>
        </authorList>
    </citation>
    <scope>NUCLEOTIDE SEQUENCE</scope>
    <source>
        <strain evidence="2">Semi-engorged</strain>
        <tissue evidence="2">Salivary glands</tissue>
    </source>
</reference>
<feature type="transmembrane region" description="Helical" evidence="1">
    <location>
        <begin position="20"/>
        <end position="39"/>
    </location>
</feature>
<sequence length="97" mass="10517">MTFAVLLNRTAPTRCPSSVTLIFLVIAFASATPVLRLLSPMLAEASKAKNTTWRTPRSFTLIDLSSCSSFLFNLGDSSAMRVSLFLKLSSTLQGLSE</sequence>
<name>A0A6B0UE02_IXORI</name>
<organism evidence="2">
    <name type="scientific">Ixodes ricinus</name>
    <name type="common">Common tick</name>
    <name type="synonym">Acarus ricinus</name>
    <dbReference type="NCBI Taxonomy" id="34613"/>
    <lineage>
        <taxon>Eukaryota</taxon>
        <taxon>Metazoa</taxon>
        <taxon>Ecdysozoa</taxon>
        <taxon>Arthropoda</taxon>
        <taxon>Chelicerata</taxon>
        <taxon>Arachnida</taxon>
        <taxon>Acari</taxon>
        <taxon>Parasitiformes</taxon>
        <taxon>Ixodida</taxon>
        <taxon>Ixodoidea</taxon>
        <taxon>Ixodidae</taxon>
        <taxon>Ixodinae</taxon>
        <taxon>Ixodes</taxon>
    </lineage>
</organism>
<keyword evidence="1" id="KW-1133">Transmembrane helix</keyword>
<evidence type="ECO:0000256" key="1">
    <source>
        <dbReference type="SAM" id="Phobius"/>
    </source>
</evidence>
<dbReference type="EMBL" id="GIFC01005521">
    <property type="protein sequence ID" value="MXU87604.1"/>
    <property type="molecule type" value="Transcribed_RNA"/>
</dbReference>
<keyword evidence="1" id="KW-0812">Transmembrane</keyword>
<protein>
    <submittedName>
        <fullName evidence="2">Putative secreted protein</fullName>
    </submittedName>
</protein>
<keyword evidence="1" id="KW-0472">Membrane</keyword>
<evidence type="ECO:0000313" key="2">
    <source>
        <dbReference type="EMBL" id="MXU87604.1"/>
    </source>
</evidence>